<dbReference type="EMBL" id="LKAM01000002">
    <property type="protein sequence ID" value="KUM49519.1"/>
    <property type="molecule type" value="Genomic_DNA"/>
</dbReference>
<feature type="chain" id="PRO_5007100211" description="Secreted protein" evidence="1">
    <location>
        <begin position="24"/>
        <end position="61"/>
    </location>
</feature>
<name>A0A101M1V3_PICGL</name>
<keyword evidence="1" id="KW-0732">Signal</keyword>
<reference evidence="2" key="1">
    <citation type="journal article" date="2015" name="Genome Biol. Evol.">
        <title>Organellar Genomes of White Spruce (Picea glauca): Assembly and Annotation.</title>
        <authorList>
            <person name="Jackman S.D."/>
            <person name="Warren R.L."/>
            <person name="Gibb E.A."/>
            <person name="Vandervalk B.P."/>
            <person name="Mohamadi H."/>
            <person name="Chu J."/>
            <person name="Raymond A."/>
            <person name="Pleasance S."/>
            <person name="Coope R."/>
            <person name="Wildung M.R."/>
            <person name="Ritland C.E."/>
            <person name="Bousquet J."/>
            <person name="Jones S.J."/>
            <person name="Bohlmann J."/>
            <person name="Birol I."/>
        </authorList>
    </citation>
    <scope>NUCLEOTIDE SEQUENCE [LARGE SCALE GENOMIC DNA]</scope>
    <source>
        <tissue evidence="2">Flushing bud</tissue>
    </source>
</reference>
<sequence length="61" mass="6503">MAMASIITCVSICLTGLSRGSSANYVSYPLRCIYMAMAPPSMAYRDGLSSYSLQLAGISRT</sequence>
<organism evidence="2">
    <name type="scientific">Picea glauca</name>
    <name type="common">White spruce</name>
    <name type="synonym">Pinus glauca</name>
    <dbReference type="NCBI Taxonomy" id="3330"/>
    <lineage>
        <taxon>Eukaryota</taxon>
        <taxon>Viridiplantae</taxon>
        <taxon>Streptophyta</taxon>
        <taxon>Embryophyta</taxon>
        <taxon>Tracheophyta</taxon>
        <taxon>Spermatophyta</taxon>
        <taxon>Pinopsida</taxon>
        <taxon>Pinidae</taxon>
        <taxon>Conifers I</taxon>
        <taxon>Pinales</taxon>
        <taxon>Pinaceae</taxon>
        <taxon>Picea</taxon>
    </lineage>
</organism>
<protein>
    <recommendedName>
        <fullName evidence="3">Secreted protein</fullName>
    </recommendedName>
</protein>
<keyword evidence="2" id="KW-0496">Mitochondrion</keyword>
<accession>A0A101M1V3</accession>
<feature type="signal peptide" evidence="1">
    <location>
        <begin position="1"/>
        <end position="23"/>
    </location>
</feature>
<evidence type="ECO:0000256" key="1">
    <source>
        <dbReference type="SAM" id="SignalP"/>
    </source>
</evidence>
<geneLocation type="mitochondrion" evidence="2"/>
<evidence type="ECO:0008006" key="3">
    <source>
        <dbReference type="Google" id="ProtNLM"/>
    </source>
</evidence>
<evidence type="ECO:0000313" key="2">
    <source>
        <dbReference type="EMBL" id="KUM49519.1"/>
    </source>
</evidence>
<comment type="caution">
    <text evidence="2">The sequence shown here is derived from an EMBL/GenBank/DDBJ whole genome shotgun (WGS) entry which is preliminary data.</text>
</comment>
<dbReference type="AlphaFoldDB" id="A0A101M1V3"/>
<gene>
    <name evidence="2" type="ORF">ABT39_MTgene2744</name>
</gene>
<proteinExistence type="predicted"/>